<dbReference type="InterPro" id="IPR042856">
    <property type="entry name" value="RSP14"/>
</dbReference>
<dbReference type="SUPFAM" id="SSF48371">
    <property type="entry name" value="ARM repeat"/>
    <property type="match status" value="1"/>
</dbReference>
<evidence type="ECO:0008006" key="3">
    <source>
        <dbReference type="Google" id="ProtNLM"/>
    </source>
</evidence>
<dbReference type="GeneTree" id="ENSGT00500000044989"/>
<gene>
    <name evidence="1" type="primary">RSPH14</name>
</gene>
<dbReference type="PANTHER" id="PTHR15599">
    <property type="entry name" value="RTDR1"/>
    <property type="match status" value="1"/>
</dbReference>
<dbReference type="RefSeq" id="XP_026043524.1">
    <property type="nucleotide sequence ID" value="XM_026187739.1"/>
</dbReference>
<reference evidence="1" key="2">
    <citation type="submission" date="2025-08" db="UniProtKB">
        <authorList>
            <consortium name="Ensembl"/>
        </authorList>
    </citation>
    <scope>IDENTIFICATION</scope>
</reference>
<dbReference type="OMA" id="VWQHDVI"/>
<dbReference type="InterPro" id="IPR011989">
    <property type="entry name" value="ARM-like"/>
</dbReference>
<sequence length="346" mass="37765">MAGALTDPTRAPVAFGRRAVPQLFGELLRAGAAARLRALTSLCDLVHEPERLYQAVTGGFLKQLKVLFRDEDPSVRAKTCELLHLLTSHSIGRQAVLASSLLPPLCQLLDDSSFSCRRNVHRVLSRLALLPAGAEALLSLVPKLMLKLTKEEDEEVQLLLLSTLTHCSRLDALPGLASDGVSLLGRKLSHRSSIIRREAAAAMMALSVPMDGKRQVCEDAEVLPVLVGLLRDKDVEVQANAAGVIMNTVIITTGKQRCLDLDVLPVLLGLLSEKHGDDDEEEMKKRRKALIMYVLRALTSLAEAPNGRRLLLEQLPLLEKKAEAAGADQDIRRATQTAIQVITWTP</sequence>
<dbReference type="Ensembl" id="ENSACLT00000009432.2">
    <property type="protein sequence ID" value="ENSACLP00000009215.1"/>
    <property type="gene ID" value="ENSACLG00000006289.2"/>
</dbReference>
<reference evidence="1" key="1">
    <citation type="submission" date="2018-05" db="EMBL/GenBank/DDBJ databases">
        <authorList>
            <person name="Datahose"/>
        </authorList>
    </citation>
    <scope>NUCLEOTIDE SEQUENCE</scope>
</reference>
<dbReference type="GeneID" id="113033695"/>
<dbReference type="OrthoDB" id="409644at2759"/>
<accession>A0A3P8NWW5</accession>
<reference evidence="1" key="3">
    <citation type="submission" date="2025-09" db="UniProtKB">
        <authorList>
            <consortium name="Ensembl"/>
        </authorList>
    </citation>
    <scope>IDENTIFICATION</scope>
</reference>
<dbReference type="AlphaFoldDB" id="A0A3P8NWW5"/>
<keyword evidence="2" id="KW-1185">Reference proteome</keyword>
<proteinExistence type="predicted"/>
<dbReference type="Gene3D" id="1.25.10.10">
    <property type="entry name" value="Leucine-rich Repeat Variant"/>
    <property type="match status" value="2"/>
</dbReference>
<dbReference type="PANTHER" id="PTHR15599:SF1">
    <property type="entry name" value="RADIAL SPOKE HEAD 14 HOMOLOG"/>
    <property type="match status" value="1"/>
</dbReference>
<dbReference type="Pfam" id="PF00514">
    <property type="entry name" value="Arm"/>
    <property type="match status" value="1"/>
</dbReference>
<dbReference type="SMART" id="SM00185">
    <property type="entry name" value="ARM"/>
    <property type="match status" value="3"/>
</dbReference>
<name>A0A3P8NWW5_ASTCA</name>
<organism evidence="1 2">
    <name type="scientific">Astatotilapia calliptera</name>
    <name type="common">Eastern happy</name>
    <name type="synonym">Chromis callipterus</name>
    <dbReference type="NCBI Taxonomy" id="8154"/>
    <lineage>
        <taxon>Eukaryota</taxon>
        <taxon>Metazoa</taxon>
        <taxon>Chordata</taxon>
        <taxon>Craniata</taxon>
        <taxon>Vertebrata</taxon>
        <taxon>Euteleostomi</taxon>
        <taxon>Actinopterygii</taxon>
        <taxon>Neopterygii</taxon>
        <taxon>Teleostei</taxon>
        <taxon>Neoteleostei</taxon>
        <taxon>Acanthomorphata</taxon>
        <taxon>Ovalentaria</taxon>
        <taxon>Cichlomorphae</taxon>
        <taxon>Cichliformes</taxon>
        <taxon>Cichlidae</taxon>
        <taxon>African cichlids</taxon>
        <taxon>Pseudocrenilabrinae</taxon>
        <taxon>Haplochromini</taxon>
        <taxon>Astatotilapia</taxon>
    </lineage>
</organism>
<dbReference type="Proteomes" id="UP000265100">
    <property type="component" value="Chromosome 12"/>
</dbReference>
<dbReference type="Bgee" id="ENSACLG00000006289">
    <property type="expression patterns" value="Expressed in testis and 1 other cell type or tissue"/>
</dbReference>
<dbReference type="InterPro" id="IPR000225">
    <property type="entry name" value="Armadillo"/>
</dbReference>
<evidence type="ECO:0000313" key="1">
    <source>
        <dbReference type="Ensembl" id="ENSACLP00000009215.1"/>
    </source>
</evidence>
<dbReference type="STRING" id="8154.ENSACLP00000009215"/>
<protein>
    <recommendedName>
        <fullName evidence="3">Radial spoke head 14 homolog</fullName>
    </recommendedName>
</protein>
<evidence type="ECO:0000313" key="2">
    <source>
        <dbReference type="Proteomes" id="UP000265100"/>
    </source>
</evidence>
<dbReference type="InterPro" id="IPR016024">
    <property type="entry name" value="ARM-type_fold"/>
</dbReference>